<gene>
    <name evidence="2" type="ORF">PS941_04923</name>
</gene>
<sequence>MDEAVKACPYCAETIKAEAIKCKHCGTSLLTGTVSGEPPKPARKPIWPWFILVPLILFGLLLVIGALSGPPSEKDRDRLAIELCWKDYDDPLATVQTKTFVRGACRGMVDKFEAKHGRSATLRRD</sequence>
<evidence type="ECO:0000256" key="1">
    <source>
        <dbReference type="SAM" id="Phobius"/>
    </source>
</evidence>
<keyword evidence="1" id="KW-0472">Membrane</keyword>
<proteinExistence type="predicted"/>
<accession>A0A5E7VB75</accession>
<evidence type="ECO:0008006" key="4">
    <source>
        <dbReference type="Google" id="ProtNLM"/>
    </source>
</evidence>
<dbReference type="RefSeq" id="WP_150694461.1">
    <property type="nucleotide sequence ID" value="NZ_CABVJC010000010.1"/>
</dbReference>
<feature type="transmembrane region" description="Helical" evidence="1">
    <location>
        <begin position="46"/>
        <end position="68"/>
    </location>
</feature>
<keyword evidence="1" id="KW-0812">Transmembrane</keyword>
<keyword evidence="1" id="KW-1133">Transmembrane helix</keyword>
<dbReference type="OrthoDB" id="7031515at2"/>
<reference evidence="2 3" key="1">
    <citation type="submission" date="2019-09" db="EMBL/GenBank/DDBJ databases">
        <authorList>
            <person name="Chandra G."/>
            <person name="Truman W A."/>
        </authorList>
    </citation>
    <scope>NUCLEOTIDE SEQUENCE [LARGE SCALE GENOMIC DNA]</scope>
    <source>
        <strain evidence="2">PS941</strain>
    </source>
</reference>
<name>A0A5E7VB75_PSEFL</name>
<evidence type="ECO:0000313" key="3">
    <source>
        <dbReference type="Proteomes" id="UP000326452"/>
    </source>
</evidence>
<dbReference type="AlphaFoldDB" id="A0A5E7VB75"/>
<protein>
    <recommendedName>
        <fullName evidence="4">Zinc ribbon domain-containing protein</fullName>
    </recommendedName>
</protein>
<dbReference type="Proteomes" id="UP000326452">
    <property type="component" value="Unassembled WGS sequence"/>
</dbReference>
<organism evidence="2 3">
    <name type="scientific">Pseudomonas fluorescens</name>
    <dbReference type="NCBI Taxonomy" id="294"/>
    <lineage>
        <taxon>Bacteria</taxon>
        <taxon>Pseudomonadati</taxon>
        <taxon>Pseudomonadota</taxon>
        <taxon>Gammaproteobacteria</taxon>
        <taxon>Pseudomonadales</taxon>
        <taxon>Pseudomonadaceae</taxon>
        <taxon>Pseudomonas</taxon>
    </lineage>
</organism>
<evidence type="ECO:0000313" key="2">
    <source>
        <dbReference type="EMBL" id="VVQ20093.1"/>
    </source>
</evidence>
<dbReference type="EMBL" id="CABVJC010000010">
    <property type="protein sequence ID" value="VVQ20093.1"/>
    <property type="molecule type" value="Genomic_DNA"/>
</dbReference>